<dbReference type="AlphaFoldDB" id="A0A1A7C2G6"/>
<feature type="domain" description="HTH lysR-type" evidence="5">
    <location>
        <begin position="1"/>
        <end position="59"/>
    </location>
</feature>
<keyword evidence="7" id="KW-1185">Reference proteome</keyword>
<dbReference type="PANTHER" id="PTHR30537:SF35">
    <property type="entry name" value="TRANSCRIPTIONAL REGULATORY PROTEIN"/>
    <property type="match status" value="1"/>
</dbReference>
<organism evidence="6 7">
    <name type="scientific">Janthinobacterium psychrotolerans</name>
    <dbReference type="NCBI Taxonomy" id="1747903"/>
    <lineage>
        <taxon>Bacteria</taxon>
        <taxon>Pseudomonadati</taxon>
        <taxon>Pseudomonadota</taxon>
        <taxon>Betaproteobacteria</taxon>
        <taxon>Burkholderiales</taxon>
        <taxon>Oxalobacteraceae</taxon>
        <taxon>Janthinobacterium</taxon>
    </lineage>
</organism>
<name>A0A1A7C2G6_9BURK</name>
<evidence type="ECO:0000256" key="4">
    <source>
        <dbReference type="ARBA" id="ARBA00023163"/>
    </source>
</evidence>
<keyword evidence="3 6" id="KW-0238">DNA-binding</keyword>
<dbReference type="SUPFAM" id="SSF46785">
    <property type="entry name" value="Winged helix' DNA-binding domain"/>
    <property type="match status" value="1"/>
</dbReference>
<dbReference type="OrthoDB" id="9786526at2"/>
<comment type="similarity">
    <text evidence="1">Belongs to the LysR transcriptional regulatory family.</text>
</comment>
<sequence length="296" mass="32934">MDTLRSMRVFRAVVELDSFVRASERLGLSPAMVSKHVMHLERHLDARLLNRSSRHLSLTEIGKVYFEQCRDMLDNLDEVEATVGRTTVVPRGMLRLSAPVWFANPIFTRTLAAYRERFPEVTFDIDLSGRVVNLVEEGFDLALRVSQAPSPALIARPVGKVRFYLVAAPAYLARFGAPRLPQELAAHAMISYSLMASGNELPFDGPHGTLKVKFQPVLQSNNESLLHAAARDAMGIALLPSWQADDDIASGRLVRLFDDYTVFGGKVHAVYTSRRYLSSKVRTFIDFLADEGGLGA</sequence>
<dbReference type="InterPro" id="IPR005119">
    <property type="entry name" value="LysR_subst-bd"/>
</dbReference>
<dbReference type="Gene3D" id="3.40.190.290">
    <property type="match status" value="1"/>
</dbReference>
<dbReference type="InterPro" id="IPR058163">
    <property type="entry name" value="LysR-type_TF_proteobact-type"/>
</dbReference>
<dbReference type="InterPro" id="IPR036388">
    <property type="entry name" value="WH-like_DNA-bd_sf"/>
</dbReference>
<comment type="caution">
    <text evidence="6">The sequence shown here is derived from an EMBL/GenBank/DDBJ whole genome shotgun (WGS) entry which is preliminary data.</text>
</comment>
<dbReference type="FunFam" id="1.10.10.10:FF:000001">
    <property type="entry name" value="LysR family transcriptional regulator"/>
    <property type="match status" value="1"/>
</dbReference>
<dbReference type="GO" id="GO:0003700">
    <property type="term" value="F:DNA-binding transcription factor activity"/>
    <property type="evidence" value="ECO:0007669"/>
    <property type="project" value="InterPro"/>
</dbReference>
<proteinExistence type="inferred from homology"/>
<dbReference type="SUPFAM" id="SSF53850">
    <property type="entry name" value="Periplasmic binding protein-like II"/>
    <property type="match status" value="1"/>
</dbReference>
<keyword evidence="2" id="KW-0805">Transcription regulation</keyword>
<evidence type="ECO:0000313" key="7">
    <source>
        <dbReference type="Proteomes" id="UP000092713"/>
    </source>
</evidence>
<keyword evidence="4" id="KW-0804">Transcription</keyword>
<dbReference type="GO" id="GO:0006351">
    <property type="term" value="P:DNA-templated transcription"/>
    <property type="evidence" value="ECO:0007669"/>
    <property type="project" value="TreeGrafter"/>
</dbReference>
<dbReference type="GO" id="GO:0043565">
    <property type="term" value="F:sequence-specific DNA binding"/>
    <property type="evidence" value="ECO:0007669"/>
    <property type="project" value="TreeGrafter"/>
</dbReference>
<accession>A0A1A7C2G6</accession>
<evidence type="ECO:0000256" key="1">
    <source>
        <dbReference type="ARBA" id="ARBA00009437"/>
    </source>
</evidence>
<dbReference type="InterPro" id="IPR036390">
    <property type="entry name" value="WH_DNA-bd_sf"/>
</dbReference>
<dbReference type="CDD" id="cd08422">
    <property type="entry name" value="PBP2_CrgA_like"/>
    <property type="match status" value="1"/>
</dbReference>
<gene>
    <name evidence="6" type="ORF">ASR47_100923</name>
</gene>
<evidence type="ECO:0000313" key="6">
    <source>
        <dbReference type="EMBL" id="OBV39209.1"/>
    </source>
</evidence>
<dbReference type="RefSeq" id="WP_065307983.1">
    <property type="nucleotide sequence ID" value="NZ_LOCQ01000054.1"/>
</dbReference>
<protein>
    <submittedName>
        <fullName evidence="6">DNA-binding transcriptional regulator, LysR family</fullName>
    </submittedName>
</protein>
<evidence type="ECO:0000256" key="2">
    <source>
        <dbReference type="ARBA" id="ARBA00023015"/>
    </source>
</evidence>
<dbReference type="Gene3D" id="1.10.10.10">
    <property type="entry name" value="Winged helix-like DNA-binding domain superfamily/Winged helix DNA-binding domain"/>
    <property type="match status" value="1"/>
</dbReference>
<dbReference type="PANTHER" id="PTHR30537">
    <property type="entry name" value="HTH-TYPE TRANSCRIPTIONAL REGULATOR"/>
    <property type="match status" value="1"/>
</dbReference>
<dbReference type="Pfam" id="PF00126">
    <property type="entry name" value="HTH_1"/>
    <property type="match status" value="1"/>
</dbReference>
<dbReference type="Pfam" id="PF03466">
    <property type="entry name" value="LysR_substrate"/>
    <property type="match status" value="1"/>
</dbReference>
<dbReference type="PROSITE" id="PS50931">
    <property type="entry name" value="HTH_LYSR"/>
    <property type="match status" value="1"/>
</dbReference>
<evidence type="ECO:0000259" key="5">
    <source>
        <dbReference type="PROSITE" id="PS50931"/>
    </source>
</evidence>
<dbReference type="PATRIC" id="fig|1747903.4.peg.2786"/>
<evidence type="ECO:0000256" key="3">
    <source>
        <dbReference type="ARBA" id="ARBA00023125"/>
    </source>
</evidence>
<dbReference type="EMBL" id="LOCQ01000054">
    <property type="protein sequence ID" value="OBV39209.1"/>
    <property type="molecule type" value="Genomic_DNA"/>
</dbReference>
<reference evidence="6 7" key="1">
    <citation type="submission" date="2016-04" db="EMBL/GenBank/DDBJ databases">
        <title>Draft genome sequence of Janthinobacterium psychrotolerans sp. nov., isolated from freshwater sediments in Denmark.</title>
        <authorList>
            <person name="Gong X."/>
            <person name="Skrivergaard S."/>
            <person name="Korsgaard B.S."/>
            <person name="Schreiber L."/>
            <person name="Marshall I.P."/>
            <person name="Finster K."/>
            <person name="Schramm A."/>
        </authorList>
    </citation>
    <scope>NUCLEOTIDE SEQUENCE [LARGE SCALE GENOMIC DNA]</scope>
    <source>
        <strain evidence="6 7">S3-2</strain>
    </source>
</reference>
<dbReference type="InterPro" id="IPR000847">
    <property type="entry name" value="LysR_HTH_N"/>
</dbReference>
<dbReference type="Proteomes" id="UP000092713">
    <property type="component" value="Unassembled WGS sequence"/>
</dbReference>
<dbReference type="STRING" id="1747903.ASR47_100923"/>